<proteinExistence type="predicted"/>
<dbReference type="AlphaFoldDB" id="A0A383VTW0"/>
<dbReference type="EMBL" id="FNXT01000847">
    <property type="protein sequence ID" value="SZX68269.1"/>
    <property type="molecule type" value="Genomic_DNA"/>
</dbReference>
<name>A0A383VTW0_TETOB</name>
<evidence type="ECO:0000256" key="1">
    <source>
        <dbReference type="SAM" id="MobiDB-lite"/>
    </source>
</evidence>
<sequence length="93" mass="10596">MAARFVGLQLPPMASAASHTPQQQGSKQQQQQNHHQQQQQQQRHPWSTEQNTPWMLADYVIKLDVQQSRANSEKRIMAEAQVDLFLCSNPGCV</sequence>
<gene>
    <name evidence="2" type="ORF">BQ4739_LOCUS8633</name>
</gene>
<dbReference type="Proteomes" id="UP000256970">
    <property type="component" value="Unassembled WGS sequence"/>
</dbReference>
<organism evidence="2 3">
    <name type="scientific">Tetradesmus obliquus</name>
    <name type="common">Green alga</name>
    <name type="synonym">Acutodesmus obliquus</name>
    <dbReference type="NCBI Taxonomy" id="3088"/>
    <lineage>
        <taxon>Eukaryota</taxon>
        <taxon>Viridiplantae</taxon>
        <taxon>Chlorophyta</taxon>
        <taxon>core chlorophytes</taxon>
        <taxon>Chlorophyceae</taxon>
        <taxon>CS clade</taxon>
        <taxon>Sphaeropleales</taxon>
        <taxon>Scenedesmaceae</taxon>
        <taxon>Tetradesmus</taxon>
    </lineage>
</organism>
<accession>A0A383VTW0</accession>
<feature type="region of interest" description="Disordered" evidence="1">
    <location>
        <begin position="1"/>
        <end position="51"/>
    </location>
</feature>
<evidence type="ECO:0000313" key="3">
    <source>
        <dbReference type="Proteomes" id="UP000256970"/>
    </source>
</evidence>
<evidence type="ECO:0000313" key="2">
    <source>
        <dbReference type="EMBL" id="SZX68269.1"/>
    </source>
</evidence>
<feature type="compositionally biased region" description="Low complexity" evidence="1">
    <location>
        <begin position="22"/>
        <end position="42"/>
    </location>
</feature>
<protein>
    <submittedName>
        <fullName evidence="2">Uncharacterized protein</fullName>
    </submittedName>
</protein>
<reference evidence="2 3" key="1">
    <citation type="submission" date="2016-10" db="EMBL/GenBank/DDBJ databases">
        <authorList>
            <person name="Cai Z."/>
        </authorList>
    </citation>
    <scope>NUCLEOTIDE SEQUENCE [LARGE SCALE GENOMIC DNA]</scope>
</reference>
<keyword evidence="3" id="KW-1185">Reference proteome</keyword>